<accession>A0A9W4XCI8</accession>
<keyword evidence="2" id="KW-1185">Reference proteome</keyword>
<name>A0A9W4XCI8_9ASCO</name>
<dbReference type="EMBL" id="CANTUO010000001">
    <property type="protein sequence ID" value="CAI5757250.1"/>
    <property type="molecule type" value="Genomic_DNA"/>
</dbReference>
<proteinExistence type="predicted"/>
<organism evidence="1 2">
    <name type="scientific">Candida verbasci</name>
    <dbReference type="NCBI Taxonomy" id="1227364"/>
    <lineage>
        <taxon>Eukaryota</taxon>
        <taxon>Fungi</taxon>
        <taxon>Dikarya</taxon>
        <taxon>Ascomycota</taxon>
        <taxon>Saccharomycotina</taxon>
        <taxon>Pichiomycetes</taxon>
        <taxon>Debaryomycetaceae</taxon>
        <taxon>Candida/Lodderomyces clade</taxon>
        <taxon>Candida</taxon>
    </lineage>
</organism>
<evidence type="ECO:0000313" key="1">
    <source>
        <dbReference type="EMBL" id="CAI5757250.1"/>
    </source>
</evidence>
<dbReference type="Proteomes" id="UP001152885">
    <property type="component" value="Unassembled WGS sequence"/>
</dbReference>
<comment type="caution">
    <text evidence="1">The sequence shown here is derived from an EMBL/GenBank/DDBJ whole genome shotgun (WGS) entry which is preliminary data.</text>
</comment>
<reference evidence="1" key="1">
    <citation type="submission" date="2022-12" db="EMBL/GenBank/DDBJ databases">
        <authorList>
            <person name="Brejova B."/>
        </authorList>
    </citation>
    <scope>NUCLEOTIDE SEQUENCE</scope>
</reference>
<evidence type="ECO:0000313" key="2">
    <source>
        <dbReference type="Proteomes" id="UP001152885"/>
    </source>
</evidence>
<dbReference type="AlphaFoldDB" id="A0A9W4XCI8"/>
<gene>
    <name evidence="1" type="ORF">CANVERA_P1767</name>
</gene>
<sequence>MGNFRARFLQFKKIPDENGKKNADTVQKPISLTFVQIPFHYNAELPIGKLPENIKCDKFDKNVFQTMTREGVIFLLDVYNILQDISDNEVKYQYQDGIKLDFHNKLTIKSSDLPFINDKQFNISHVELIKFLFNDLRNTRNIILITNSLVLFNISDKFKNAIYDYFKEIWSFELSKIDDDFIRDVLSICLKIWEMKIISQIVSDGK</sequence>
<dbReference type="OrthoDB" id="4019153at2759"/>
<protein>
    <submittedName>
        <fullName evidence="1">Uncharacterized protein</fullName>
    </submittedName>
</protein>